<feature type="compositionally biased region" description="Gly residues" evidence="1">
    <location>
        <begin position="344"/>
        <end position="358"/>
    </location>
</feature>
<proteinExistence type="predicted"/>
<dbReference type="EMBL" id="NTFS01000683">
    <property type="protein sequence ID" value="PAX45787.1"/>
    <property type="molecule type" value="Genomic_DNA"/>
</dbReference>
<evidence type="ECO:0000256" key="1">
    <source>
        <dbReference type="SAM" id="MobiDB-lite"/>
    </source>
</evidence>
<gene>
    <name evidence="2" type="ORF">CK510_29845</name>
</gene>
<comment type="caution">
    <text evidence="2">The sequence shown here is derived from an EMBL/GenBank/DDBJ whole genome shotgun (WGS) entry which is preliminary data.</text>
</comment>
<protein>
    <submittedName>
        <fullName evidence="2">Uncharacterized protein</fullName>
    </submittedName>
</protein>
<feature type="compositionally biased region" description="Low complexity" evidence="1">
    <location>
        <begin position="331"/>
        <end position="343"/>
    </location>
</feature>
<evidence type="ECO:0000313" key="2">
    <source>
        <dbReference type="EMBL" id="PAX45787.1"/>
    </source>
</evidence>
<feature type="non-terminal residue" evidence="2">
    <location>
        <position position="494"/>
    </location>
</feature>
<dbReference type="Proteomes" id="UP000218238">
    <property type="component" value="Unassembled WGS sequence"/>
</dbReference>
<feature type="compositionally biased region" description="Gly residues" evidence="1">
    <location>
        <begin position="317"/>
        <end position="330"/>
    </location>
</feature>
<feature type="region of interest" description="Disordered" evidence="1">
    <location>
        <begin position="254"/>
        <end position="358"/>
    </location>
</feature>
<reference evidence="2 3" key="1">
    <citation type="submission" date="2017-08" db="EMBL/GenBank/DDBJ databases">
        <title>Draft genome sequence of filamentous cyanobacterium Calothrix elsteri CCALA 953.</title>
        <authorList>
            <person name="Gagunashvili A.N."/>
            <person name="Elster J."/>
            <person name="Andresson O.S."/>
        </authorList>
    </citation>
    <scope>NUCLEOTIDE SEQUENCE [LARGE SCALE GENOMIC DNA]</scope>
    <source>
        <strain evidence="2 3">CCALA 953</strain>
    </source>
</reference>
<sequence length="494" mass="48236">MKLSREYFLRVFRSCVFLSTILSYQSLLLLVEANSSPVFAQVQPSLCATPGNDGVGNNISGIINTYFPGAVNTTVSPGSTSIPVGAINSSGSATPIAAGDLLLVIQMQGADINSTNFDSYGDGTSGDGNDADTLLPPSSTVAASGNLNNGNFIAGNYEYVVATGAISGGTIPIRGAGTNSGLINSYSNAPFGTQGQRTYQVIRVPQYSSVTLSSTITAPRWDGSSGGVVVYDIAGNLNLGGATVDVSGRGFRGGGARDLDGNTPGLLNTDYRTASTADANGSKGEGTAGTPRFLINRDNNTLIDNGAANEGYPDGSYGRGAPGNAGGGSTDGNPANSGGNDENSGGGGGGNGSTGGLGGRSFKSDRYVGGFGGAAFSPASTNRLVMGGGGGAGTTNNGTSDSPGIVGALASSGAPGGGMVFIRTATVAGSGTINANGATAFNVLQDGGGGGGAGGSVVVTALNNNLPGLTVNANGGKGGDARFNLFHGPGGGGG</sequence>
<dbReference type="AlphaFoldDB" id="A0A2A2T9Q5"/>
<feature type="compositionally biased region" description="Polar residues" evidence="1">
    <location>
        <begin position="270"/>
        <end position="279"/>
    </location>
</feature>
<organism evidence="2 3">
    <name type="scientific">Brunnivagina elsteri CCALA 953</name>
    <dbReference type="NCBI Taxonomy" id="987040"/>
    <lineage>
        <taxon>Bacteria</taxon>
        <taxon>Bacillati</taxon>
        <taxon>Cyanobacteriota</taxon>
        <taxon>Cyanophyceae</taxon>
        <taxon>Nostocales</taxon>
        <taxon>Calotrichaceae</taxon>
        <taxon>Brunnivagina</taxon>
    </lineage>
</organism>
<keyword evidence="3" id="KW-1185">Reference proteome</keyword>
<evidence type="ECO:0000313" key="3">
    <source>
        <dbReference type="Proteomes" id="UP000218238"/>
    </source>
</evidence>
<accession>A0A2A2T9Q5</accession>
<name>A0A2A2T9Q5_9CYAN</name>